<dbReference type="STRING" id="36849.OXPF_34090"/>
<dbReference type="InterPro" id="IPR047525">
    <property type="entry name" value="TfoX-like"/>
</dbReference>
<name>A0A0P8Y8E6_9CLOT</name>
<accession>A0A0P8Y8E6</accession>
<proteinExistence type="predicted"/>
<organism evidence="2 3">
    <name type="scientific">Oxobacter pfennigii</name>
    <dbReference type="NCBI Taxonomy" id="36849"/>
    <lineage>
        <taxon>Bacteria</taxon>
        <taxon>Bacillati</taxon>
        <taxon>Bacillota</taxon>
        <taxon>Clostridia</taxon>
        <taxon>Eubacteriales</taxon>
        <taxon>Clostridiaceae</taxon>
        <taxon>Oxobacter</taxon>
    </lineage>
</organism>
<dbReference type="PATRIC" id="fig|36849.3.peg.3610"/>
<feature type="domain" description="TfoX C-terminal" evidence="1">
    <location>
        <begin position="3"/>
        <end position="79"/>
    </location>
</feature>
<gene>
    <name evidence="2" type="ORF">OXPF_34090</name>
</gene>
<evidence type="ECO:0000259" key="1">
    <source>
        <dbReference type="Pfam" id="PF04994"/>
    </source>
</evidence>
<dbReference type="EMBL" id="LKET01000045">
    <property type="protein sequence ID" value="KPU42978.1"/>
    <property type="molecule type" value="Genomic_DNA"/>
</dbReference>
<dbReference type="Gene3D" id="1.10.150.20">
    <property type="entry name" value="5' to 3' exonuclease, C-terminal subdomain"/>
    <property type="match status" value="1"/>
</dbReference>
<evidence type="ECO:0000313" key="3">
    <source>
        <dbReference type="Proteomes" id="UP000050326"/>
    </source>
</evidence>
<protein>
    <recommendedName>
        <fullName evidence="1">TfoX C-terminal domain-containing protein</fullName>
    </recommendedName>
</protein>
<sequence length="84" mass="9498">MGELSTLPNIAAKLEAQLSDVGITTIDELKRVGSREAWLRILAHDPSACIMRLSALEGAIQGVRWHYLDEDTKKSLKEFYRQNK</sequence>
<dbReference type="Pfam" id="PF04994">
    <property type="entry name" value="TfoX_C"/>
    <property type="match status" value="1"/>
</dbReference>
<dbReference type="Proteomes" id="UP000050326">
    <property type="component" value="Unassembled WGS sequence"/>
</dbReference>
<dbReference type="PANTHER" id="PTHR36121:SF1">
    <property type="entry name" value="PROTEIN SXY"/>
    <property type="match status" value="1"/>
</dbReference>
<keyword evidence="3" id="KW-1185">Reference proteome</keyword>
<dbReference type="AlphaFoldDB" id="A0A0P8Y8E6"/>
<dbReference type="OrthoDB" id="9796798at2"/>
<dbReference type="InterPro" id="IPR007077">
    <property type="entry name" value="TfoX_C"/>
</dbReference>
<comment type="caution">
    <text evidence="2">The sequence shown here is derived from an EMBL/GenBank/DDBJ whole genome shotgun (WGS) entry which is preliminary data.</text>
</comment>
<dbReference type="RefSeq" id="WP_054876406.1">
    <property type="nucleotide sequence ID" value="NZ_LKET01000045.1"/>
</dbReference>
<evidence type="ECO:0000313" key="2">
    <source>
        <dbReference type="EMBL" id="KPU42978.1"/>
    </source>
</evidence>
<reference evidence="2 3" key="1">
    <citation type="submission" date="2015-09" db="EMBL/GenBank/DDBJ databases">
        <title>Genome sequence of Oxobacter pfennigii DSM 3222.</title>
        <authorList>
            <person name="Poehlein A."/>
            <person name="Bengelsdorf F.R."/>
            <person name="Schiel-Bengelsdorf B."/>
            <person name="Duerre P."/>
            <person name="Daniel R."/>
        </authorList>
    </citation>
    <scope>NUCLEOTIDE SEQUENCE [LARGE SCALE GENOMIC DNA]</scope>
    <source>
        <strain evidence="2 3">DSM 3222</strain>
    </source>
</reference>
<dbReference type="PANTHER" id="PTHR36121">
    <property type="entry name" value="PROTEIN SXY"/>
    <property type="match status" value="1"/>
</dbReference>